<dbReference type="AlphaFoldDB" id="X1UYN8"/>
<dbReference type="EMBL" id="BARW01038414">
    <property type="protein sequence ID" value="GAJ22569.1"/>
    <property type="molecule type" value="Genomic_DNA"/>
</dbReference>
<protein>
    <submittedName>
        <fullName evidence="1">Uncharacterized protein</fullName>
    </submittedName>
</protein>
<proteinExistence type="predicted"/>
<organism evidence="1">
    <name type="scientific">marine sediment metagenome</name>
    <dbReference type="NCBI Taxonomy" id="412755"/>
    <lineage>
        <taxon>unclassified sequences</taxon>
        <taxon>metagenomes</taxon>
        <taxon>ecological metagenomes</taxon>
    </lineage>
</organism>
<gene>
    <name evidence="1" type="ORF">S12H4_58963</name>
</gene>
<comment type="caution">
    <text evidence="1">The sequence shown here is derived from an EMBL/GenBank/DDBJ whole genome shotgun (WGS) entry which is preliminary data.</text>
</comment>
<reference evidence="1" key="1">
    <citation type="journal article" date="2014" name="Front. Microbiol.">
        <title>High frequency of phylogenetically diverse reductive dehalogenase-homologous genes in deep subseafloor sedimentary metagenomes.</title>
        <authorList>
            <person name="Kawai M."/>
            <person name="Futagami T."/>
            <person name="Toyoda A."/>
            <person name="Takaki Y."/>
            <person name="Nishi S."/>
            <person name="Hori S."/>
            <person name="Arai W."/>
            <person name="Tsubouchi T."/>
            <person name="Morono Y."/>
            <person name="Uchiyama I."/>
            <person name="Ito T."/>
            <person name="Fujiyama A."/>
            <person name="Inagaki F."/>
            <person name="Takami H."/>
        </authorList>
    </citation>
    <scope>NUCLEOTIDE SEQUENCE</scope>
    <source>
        <strain evidence="1">Expedition CK06-06</strain>
    </source>
</reference>
<name>X1UYN8_9ZZZZ</name>
<evidence type="ECO:0000313" key="1">
    <source>
        <dbReference type="EMBL" id="GAJ22569.1"/>
    </source>
</evidence>
<feature type="non-terminal residue" evidence="1">
    <location>
        <position position="76"/>
    </location>
</feature>
<sequence>MFHAKDGWYFGRTKDGGVHIVSPKGEVRLDADTWASIVASVSFRGDTAEAFQEAKRLHDLEKQEINPGDVEGRIQA</sequence>
<accession>X1UYN8</accession>